<dbReference type="Gene3D" id="3.30.70.270">
    <property type="match status" value="1"/>
</dbReference>
<name>A0AAV6TJC6_9ARAC</name>
<feature type="domain" description="Reverse transcriptase" evidence="1">
    <location>
        <begin position="86"/>
        <end position="198"/>
    </location>
</feature>
<evidence type="ECO:0000313" key="3">
    <source>
        <dbReference type="Proteomes" id="UP000827092"/>
    </source>
</evidence>
<sequence length="198" mass="22494">EINNYEVKLELKSDVTPKFCRARPVPFALKDRVEFEIDRLEKEGIIERVETSEWATPVVPVVKGDGSIRLCADYSITVNPSILVQQHPLPRLEEIFSSLSGGKEFSKLDFKHAYLQLKVHEDSQNLLTINTTKGLYKCKRLMYGLNAAPAIWQRYIDGLFHGMGGIKVFMDDVRVTGSSELAHLRHLENFSRNAKSMG</sequence>
<dbReference type="PANTHER" id="PTHR37984">
    <property type="entry name" value="PROTEIN CBG26694"/>
    <property type="match status" value="1"/>
</dbReference>
<feature type="non-terminal residue" evidence="2">
    <location>
        <position position="1"/>
    </location>
</feature>
<accession>A0AAV6TJC6</accession>
<proteinExistence type="predicted"/>
<dbReference type="InterPro" id="IPR043128">
    <property type="entry name" value="Rev_trsase/Diguanyl_cyclase"/>
</dbReference>
<dbReference type="Pfam" id="PF00078">
    <property type="entry name" value="RVT_1"/>
    <property type="match status" value="1"/>
</dbReference>
<organism evidence="2 3">
    <name type="scientific">Oedothorax gibbosus</name>
    <dbReference type="NCBI Taxonomy" id="931172"/>
    <lineage>
        <taxon>Eukaryota</taxon>
        <taxon>Metazoa</taxon>
        <taxon>Ecdysozoa</taxon>
        <taxon>Arthropoda</taxon>
        <taxon>Chelicerata</taxon>
        <taxon>Arachnida</taxon>
        <taxon>Araneae</taxon>
        <taxon>Araneomorphae</taxon>
        <taxon>Entelegynae</taxon>
        <taxon>Araneoidea</taxon>
        <taxon>Linyphiidae</taxon>
        <taxon>Erigoninae</taxon>
        <taxon>Oedothorax</taxon>
    </lineage>
</organism>
<comment type="caution">
    <text evidence="2">The sequence shown here is derived from an EMBL/GenBank/DDBJ whole genome shotgun (WGS) entry which is preliminary data.</text>
</comment>
<dbReference type="InterPro" id="IPR000477">
    <property type="entry name" value="RT_dom"/>
</dbReference>
<dbReference type="Proteomes" id="UP000827092">
    <property type="component" value="Unassembled WGS sequence"/>
</dbReference>
<dbReference type="EMBL" id="JAFNEN010003412">
    <property type="protein sequence ID" value="KAG8171902.1"/>
    <property type="molecule type" value="Genomic_DNA"/>
</dbReference>
<dbReference type="AlphaFoldDB" id="A0AAV6TJC6"/>
<dbReference type="CDD" id="cd01647">
    <property type="entry name" value="RT_LTR"/>
    <property type="match status" value="1"/>
</dbReference>
<dbReference type="InterPro" id="IPR050951">
    <property type="entry name" value="Retrovirus_Pol_polyprotein"/>
</dbReference>
<dbReference type="Gene3D" id="3.10.10.10">
    <property type="entry name" value="HIV Type 1 Reverse Transcriptase, subunit A, domain 1"/>
    <property type="match status" value="1"/>
</dbReference>
<evidence type="ECO:0000313" key="2">
    <source>
        <dbReference type="EMBL" id="KAG8171902.1"/>
    </source>
</evidence>
<gene>
    <name evidence="2" type="ORF">JTE90_015263</name>
</gene>
<protein>
    <recommendedName>
        <fullName evidence="1">Reverse transcriptase domain-containing protein</fullName>
    </recommendedName>
</protein>
<keyword evidence="3" id="KW-1185">Reference proteome</keyword>
<dbReference type="InterPro" id="IPR043502">
    <property type="entry name" value="DNA/RNA_pol_sf"/>
</dbReference>
<reference evidence="2 3" key="1">
    <citation type="journal article" date="2022" name="Nat. Ecol. Evol.">
        <title>A masculinizing supergene underlies an exaggerated male reproductive morph in a spider.</title>
        <authorList>
            <person name="Hendrickx F."/>
            <person name="De Corte Z."/>
            <person name="Sonet G."/>
            <person name="Van Belleghem S.M."/>
            <person name="Kostlbacher S."/>
            <person name="Vangestel C."/>
        </authorList>
    </citation>
    <scope>NUCLEOTIDE SEQUENCE [LARGE SCALE GENOMIC DNA]</scope>
    <source>
        <strain evidence="2">W744_W776</strain>
    </source>
</reference>
<evidence type="ECO:0000259" key="1">
    <source>
        <dbReference type="Pfam" id="PF00078"/>
    </source>
</evidence>
<dbReference type="PANTHER" id="PTHR37984:SF13">
    <property type="entry name" value="RIBONUCLEASE H"/>
    <property type="match status" value="1"/>
</dbReference>
<dbReference type="GO" id="GO:0071897">
    <property type="term" value="P:DNA biosynthetic process"/>
    <property type="evidence" value="ECO:0007669"/>
    <property type="project" value="UniProtKB-ARBA"/>
</dbReference>
<dbReference type="SUPFAM" id="SSF56672">
    <property type="entry name" value="DNA/RNA polymerases"/>
    <property type="match status" value="1"/>
</dbReference>